<dbReference type="Pfam" id="PF00106">
    <property type="entry name" value="adh_short"/>
    <property type="match status" value="1"/>
</dbReference>
<proteinExistence type="inferred from homology"/>
<dbReference type="PANTHER" id="PTHR44229">
    <property type="entry name" value="15-HYDROXYPROSTAGLANDIN DEHYDROGENASE [NAD(+)]"/>
    <property type="match status" value="1"/>
</dbReference>
<evidence type="ECO:0000256" key="3">
    <source>
        <dbReference type="RuleBase" id="RU000363"/>
    </source>
</evidence>
<dbReference type="PRINTS" id="PR01167">
    <property type="entry name" value="INSADHFAMILY"/>
</dbReference>
<reference evidence="4" key="1">
    <citation type="submission" date="2020-05" db="UniProtKB">
        <authorList>
            <consortium name="EnsemblMetazoa"/>
        </authorList>
    </citation>
    <scope>IDENTIFICATION</scope>
    <source>
        <strain evidence="4">Aabys</strain>
    </source>
</reference>
<dbReference type="Gene3D" id="3.40.50.720">
    <property type="entry name" value="NAD(P)-binding Rossmann-like Domain"/>
    <property type="match status" value="1"/>
</dbReference>
<dbReference type="GO" id="GO:0005737">
    <property type="term" value="C:cytoplasm"/>
    <property type="evidence" value="ECO:0007669"/>
    <property type="project" value="TreeGrafter"/>
</dbReference>
<protein>
    <recommendedName>
        <fullName evidence="5">Alcohol dehydrogenase</fullName>
    </recommendedName>
</protein>
<dbReference type="eggNOG" id="KOG4169">
    <property type="taxonomic scope" value="Eukaryota"/>
</dbReference>
<dbReference type="GO" id="GO:0016616">
    <property type="term" value="F:oxidoreductase activity, acting on the CH-OH group of donors, NAD or NADP as acceptor"/>
    <property type="evidence" value="ECO:0007669"/>
    <property type="project" value="TreeGrafter"/>
</dbReference>
<keyword evidence="2" id="KW-0560">Oxidoreductase</keyword>
<dbReference type="PRINTS" id="PR00080">
    <property type="entry name" value="SDRFAMILY"/>
</dbReference>
<evidence type="ECO:0000313" key="4">
    <source>
        <dbReference type="EnsemblMetazoa" id="MDOA003757-PA"/>
    </source>
</evidence>
<evidence type="ECO:0000256" key="1">
    <source>
        <dbReference type="ARBA" id="ARBA00006484"/>
    </source>
</evidence>
<dbReference type="PROSITE" id="PS00061">
    <property type="entry name" value="ADH_SHORT"/>
    <property type="match status" value="1"/>
</dbReference>
<dbReference type="AlphaFoldDB" id="A0A1I8MDH0"/>
<dbReference type="KEGG" id="mde:101892141"/>
<dbReference type="OrthoDB" id="417891at2759"/>
<gene>
    <name evidence="4" type="primary">101892141</name>
</gene>
<accession>A0A1I8MDH0</accession>
<dbReference type="VEuPathDB" id="VectorBase:MDOA003757"/>
<dbReference type="InterPro" id="IPR002347">
    <property type="entry name" value="SDR_fam"/>
</dbReference>
<dbReference type="STRING" id="7370.A0A1I8MDH0"/>
<evidence type="ECO:0000256" key="2">
    <source>
        <dbReference type="ARBA" id="ARBA00023002"/>
    </source>
</evidence>
<name>A0A1I8MDH0_MUSDO</name>
<evidence type="ECO:0008006" key="5">
    <source>
        <dbReference type="Google" id="ProtNLM"/>
    </source>
</evidence>
<dbReference type="RefSeq" id="XP_005178664.2">
    <property type="nucleotide sequence ID" value="XM_005178607.4"/>
</dbReference>
<comment type="similarity">
    <text evidence="1 3">Belongs to the short-chain dehydrogenases/reductases (SDR) family.</text>
</comment>
<organism evidence="4">
    <name type="scientific">Musca domestica</name>
    <name type="common">House fly</name>
    <dbReference type="NCBI Taxonomy" id="7370"/>
    <lineage>
        <taxon>Eukaryota</taxon>
        <taxon>Metazoa</taxon>
        <taxon>Ecdysozoa</taxon>
        <taxon>Arthropoda</taxon>
        <taxon>Hexapoda</taxon>
        <taxon>Insecta</taxon>
        <taxon>Pterygota</taxon>
        <taxon>Neoptera</taxon>
        <taxon>Endopterygota</taxon>
        <taxon>Diptera</taxon>
        <taxon>Brachycera</taxon>
        <taxon>Muscomorpha</taxon>
        <taxon>Muscoidea</taxon>
        <taxon>Muscidae</taxon>
        <taxon>Musca</taxon>
    </lineage>
</organism>
<sequence length="261" mass="28431">MDLNGKNVIYIGGFGGIGEKCVEAFLKNGVKSLLILDLHCNDELLKHLQNSYKLSYVDYIPLNITNCNEIREAFQKAKAMISVFDVVVNGAGIVDEEKVDQIVQINLTGLIHSSLIALEHMSRANGGRGGCIVNISSIAGLNPTEICCIYGATKSAVLYFTRTLAKPIYFNKTGVSFITICPGGTATPMFQQAFSQMIGIKHFPQFSNVLKSMKPQSATALAENLMEVLKMAANGSTWVLNDGKIEQITFPEIWGSAMQVN</sequence>
<dbReference type="FunFam" id="3.40.50.720:FF:000149">
    <property type="entry name" value="15-hydroxyprostaglandin dehydrogenase [NAD(+)]"/>
    <property type="match status" value="1"/>
</dbReference>
<dbReference type="SUPFAM" id="SSF51735">
    <property type="entry name" value="NAD(P)-binding Rossmann-fold domains"/>
    <property type="match status" value="1"/>
</dbReference>
<dbReference type="EnsemblMetazoa" id="MDOA003757-RA">
    <property type="protein sequence ID" value="MDOA003757-PA"/>
    <property type="gene ID" value="MDOA003757"/>
</dbReference>
<dbReference type="InterPro" id="IPR036291">
    <property type="entry name" value="NAD(P)-bd_dom_sf"/>
</dbReference>
<dbReference type="InterPro" id="IPR020904">
    <property type="entry name" value="Sc_DH/Rdtase_CS"/>
</dbReference>
<dbReference type="VEuPathDB" id="VectorBase:MDOMA2_002842"/>
<dbReference type="PANTHER" id="PTHR44229:SF8">
    <property type="entry name" value="ALCOHOL DEHYDROGENASE-RELATED"/>
    <property type="match status" value="1"/>
</dbReference>